<keyword evidence="2" id="KW-1185">Reference proteome</keyword>
<organism evidence="2 3">
    <name type="scientific">Diaphorina citri</name>
    <name type="common">Asian citrus psyllid</name>
    <dbReference type="NCBI Taxonomy" id="121845"/>
    <lineage>
        <taxon>Eukaryota</taxon>
        <taxon>Metazoa</taxon>
        <taxon>Ecdysozoa</taxon>
        <taxon>Arthropoda</taxon>
        <taxon>Hexapoda</taxon>
        <taxon>Insecta</taxon>
        <taxon>Pterygota</taxon>
        <taxon>Neoptera</taxon>
        <taxon>Paraneoptera</taxon>
        <taxon>Hemiptera</taxon>
        <taxon>Sternorrhyncha</taxon>
        <taxon>Psylloidea</taxon>
        <taxon>Psyllidae</taxon>
        <taxon>Diaphorininae</taxon>
        <taxon>Diaphorina</taxon>
    </lineage>
</organism>
<feature type="transmembrane region" description="Helical" evidence="1">
    <location>
        <begin position="476"/>
        <end position="496"/>
    </location>
</feature>
<name>A0A3Q0IZG5_DIACI</name>
<dbReference type="PANTHER" id="PTHR10151">
    <property type="entry name" value="ECTONUCLEOTIDE PYROPHOSPHATASE/PHOSPHODIESTERASE"/>
    <property type="match status" value="1"/>
</dbReference>
<dbReference type="Proteomes" id="UP000079169">
    <property type="component" value="Unplaced"/>
</dbReference>
<dbReference type="AlphaFoldDB" id="A0A3Q0IZG5"/>
<dbReference type="Pfam" id="PF01663">
    <property type="entry name" value="Phosphodiest"/>
    <property type="match status" value="3"/>
</dbReference>
<keyword evidence="1" id="KW-0812">Transmembrane</keyword>
<dbReference type="KEGG" id="dci:103512316"/>
<reference evidence="3" key="1">
    <citation type="submission" date="2025-08" db="UniProtKB">
        <authorList>
            <consortium name="RefSeq"/>
        </authorList>
    </citation>
    <scope>IDENTIFICATION</scope>
</reference>
<keyword evidence="1" id="KW-1133">Transmembrane helix</keyword>
<proteinExistence type="predicted"/>
<dbReference type="InterPro" id="IPR017850">
    <property type="entry name" value="Alkaline_phosphatase_core_sf"/>
</dbReference>
<dbReference type="SUPFAM" id="SSF53649">
    <property type="entry name" value="Alkaline phosphatase-like"/>
    <property type="match status" value="2"/>
</dbReference>
<dbReference type="GeneID" id="103512316"/>
<dbReference type="PaxDb" id="121845-A0A3Q0IZG5"/>
<protein>
    <submittedName>
        <fullName evidence="3">LOW QUALITY PROTEIN: bis(5'-adenosyl)-triphosphatase enpp4-like</fullName>
    </submittedName>
</protein>
<dbReference type="PANTHER" id="PTHR10151:SF120">
    <property type="entry name" value="BIS(5'-ADENOSYL)-TRIPHOSPHATASE"/>
    <property type="match status" value="1"/>
</dbReference>
<evidence type="ECO:0000256" key="1">
    <source>
        <dbReference type="SAM" id="Phobius"/>
    </source>
</evidence>
<dbReference type="RefSeq" id="XP_026681647.1">
    <property type="nucleotide sequence ID" value="XM_026825846.1"/>
</dbReference>
<accession>A0A3Q0IZG5</accession>
<keyword evidence="1" id="KW-0472">Membrane</keyword>
<sequence length="513" mass="59127">MFSILLCLPTNPIIKYLARPVFFIHIDITSIMSIHTLYVLVLCTVSIHHTTSISQHPLILIISFDGFRYNYLDRGLTPNLLQFRKEGVHSDYIHNIFPTKTYPNHHSISTGLYAEQHGVIDNHIFDVKNNKSIGYSEEMFSRSDVMPIYVFHHHSISTGLYAEQHGVIDNHIFDVKNNKSIGYSEEMFSRSDVMPIYTLNELAGEGRYSGNMMWPGADYAYQGHNITYNHKFERKSLWEERVNEVVTWFTNKEKPANLVMLYFDEPDSQGHMYGPDSQEVNDKIVKRRQSSQYRTTTPPRQLTTISQSLILFPWADKEEEVYANLTAAATKLKTFKVYRKADMPDRWHYKNSERTPPILVVTEESYAFLDLLQQLSWALHEHGLKLTNNSNVGLHGYDTTVQSMFPLFLANGPLLKKQTKVEPFDSIDLFSLWCYMLKLTPPKPEVAVSSLGVLGHVRGLLVEDEKPSNSFLATGLYFLFFLALIVGIVYLCKFLFRKYTHRQNGRLVFGPSP</sequence>
<gene>
    <name evidence="3" type="primary">LOC103512316</name>
</gene>
<evidence type="ECO:0000313" key="3">
    <source>
        <dbReference type="RefSeq" id="XP_026681647.1"/>
    </source>
</evidence>
<evidence type="ECO:0000313" key="2">
    <source>
        <dbReference type="Proteomes" id="UP000079169"/>
    </source>
</evidence>
<dbReference type="GO" id="GO:0016787">
    <property type="term" value="F:hydrolase activity"/>
    <property type="evidence" value="ECO:0007669"/>
    <property type="project" value="UniProtKB-ARBA"/>
</dbReference>
<dbReference type="STRING" id="121845.A0A3Q0IZG5"/>
<dbReference type="Gene3D" id="3.40.720.10">
    <property type="entry name" value="Alkaline Phosphatase, subunit A"/>
    <property type="match status" value="3"/>
</dbReference>
<dbReference type="InterPro" id="IPR002591">
    <property type="entry name" value="Phosphodiest/P_Trfase"/>
</dbReference>
<dbReference type="CDD" id="cd16018">
    <property type="entry name" value="Enpp"/>
    <property type="match status" value="1"/>
</dbReference>